<dbReference type="Proteomes" id="UP000324222">
    <property type="component" value="Unassembled WGS sequence"/>
</dbReference>
<dbReference type="AlphaFoldDB" id="A0A5B7D0M9"/>
<dbReference type="EMBL" id="VSRR010000438">
    <property type="protein sequence ID" value="MPC15577.1"/>
    <property type="molecule type" value="Genomic_DNA"/>
</dbReference>
<protein>
    <submittedName>
        <fullName evidence="1">Uncharacterized protein</fullName>
    </submittedName>
</protein>
<proteinExistence type="predicted"/>
<sequence length="77" mass="8839">MLHHFILSHVTYMENFAVGLRLSVAPCIHIHTLCFRLWPLSLYTTTKHSFVPLLPPFTKSHTPLFCLPLSSTSLQTF</sequence>
<evidence type="ECO:0000313" key="2">
    <source>
        <dbReference type="Proteomes" id="UP000324222"/>
    </source>
</evidence>
<comment type="caution">
    <text evidence="1">The sequence shown here is derived from an EMBL/GenBank/DDBJ whole genome shotgun (WGS) entry which is preliminary data.</text>
</comment>
<reference evidence="1 2" key="1">
    <citation type="submission" date="2019-05" db="EMBL/GenBank/DDBJ databases">
        <title>Another draft genome of Portunus trituberculatus and its Hox gene families provides insights of decapod evolution.</title>
        <authorList>
            <person name="Jeong J.-H."/>
            <person name="Song I."/>
            <person name="Kim S."/>
            <person name="Choi T."/>
            <person name="Kim D."/>
            <person name="Ryu S."/>
            <person name="Kim W."/>
        </authorList>
    </citation>
    <scope>NUCLEOTIDE SEQUENCE [LARGE SCALE GENOMIC DNA]</scope>
    <source>
        <tissue evidence="1">Muscle</tissue>
    </source>
</reference>
<name>A0A5B7D0M9_PORTR</name>
<organism evidence="1 2">
    <name type="scientific">Portunus trituberculatus</name>
    <name type="common">Swimming crab</name>
    <name type="synonym">Neptunus trituberculatus</name>
    <dbReference type="NCBI Taxonomy" id="210409"/>
    <lineage>
        <taxon>Eukaryota</taxon>
        <taxon>Metazoa</taxon>
        <taxon>Ecdysozoa</taxon>
        <taxon>Arthropoda</taxon>
        <taxon>Crustacea</taxon>
        <taxon>Multicrustacea</taxon>
        <taxon>Malacostraca</taxon>
        <taxon>Eumalacostraca</taxon>
        <taxon>Eucarida</taxon>
        <taxon>Decapoda</taxon>
        <taxon>Pleocyemata</taxon>
        <taxon>Brachyura</taxon>
        <taxon>Eubrachyura</taxon>
        <taxon>Portunoidea</taxon>
        <taxon>Portunidae</taxon>
        <taxon>Portuninae</taxon>
        <taxon>Portunus</taxon>
    </lineage>
</organism>
<keyword evidence="2" id="KW-1185">Reference proteome</keyword>
<gene>
    <name evidence="1" type="ORF">E2C01_008376</name>
</gene>
<accession>A0A5B7D0M9</accession>
<evidence type="ECO:0000313" key="1">
    <source>
        <dbReference type="EMBL" id="MPC15577.1"/>
    </source>
</evidence>